<evidence type="ECO:0000313" key="3">
    <source>
        <dbReference type="Proteomes" id="UP000799444"/>
    </source>
</evidence>
<dbReference type="OrthoDB" id="3800831at2759"/>
<reference evidence="2" key="1">
    <citation type="journal article" date="2020" name="Stud. Mycol.">
        <title>101 Dothideomycetes genomes: a test case for predicting lifestyles and emergence of pathogens.</title>
        <authorList>
            <person name="Haridas S."/>
            <person name="Albert R."/>
            <person name="Binder M."/>
            <person name="Bloem J."/>
            <person name="Labutti K."/>
            <person name="Salamov A."/>
            <person name="Andreopoulos B."/>
            <person name="Baker S."/>
            <person name="Barry K."/>
            <person name="Bills G."/>
            <person name="Bluhm B."/>
            <person name="Cannon C."/>
            <person name="Castanera R."/>
            <person name="Culley D."/>
            <person name="Daum C."/>
            <person name="Ezra D."/>
            <person name="Gonzalez J."/>
            <person name="Henrissat B."/>
            <person name="Kuo A."/>
            <person name="Liang C."/>
            <person name="Lipzen A."/>
            <person name="Lutzoni F."/>
            <person name="Magnuson J."/>
            <person name="Mondo S."/>
            <person name="Nolan M."/>
            <person name="Ohm R."/>
            <person name="Pangilinan J."/>
            <person name="Park H.-J."/>
            <person name="Ramirez L."/>
            <person name="Alfaro M."/>
            <person name="Sun H."/>
            <person name="Tritt A."/>
            <person name="Yoshinaga Y."/>
            <person name="Zwiers L.-H."/>
            <person name="Turgeon B."/>
            <person name="Goodwin S."/>
            <person name="Spatafora J."/>
            <person name="Crous P."/>
            <person name="Grigoriev I."/>
        </authorList>
    </citation>
    <scope>NUCLEOTIDE SEQUENCE</scope>
    <source>
        <strain evidence="2">CBS 125425</strain>
    </source>
</reference>
<protein>
    <submittedName>
        <fullName evidence="2">Uncharacterized protein</fullName>
    </submittedName>
</protein>
<sequence>MPSKYCGNMKPTVAPESREEPSNHVNTTSDAVGRTHHSTSPDTAAPTMPHRLTKSSLEANSVSSIHPDEKTRATRHQQAGRDLGFELPTSCFEREKWQPSVWPTARHRYHKDNQEKEK</sequence>
<organism evidence="2 3">
    <name type="scientific">Polyplosphaeria fusca</name>
    <dbReference type="NCBI Taxonomy" id="682080"/>
    <lineage>
        <taxon>Eukaryota</taxon>
        <taxon>Fungi</taxon>
        <taxon>Dikarya</taxon>
        <taxon>Ascomycota</taxon>
        <taxon>Pezizomycotina</taxon>
        <taxon>Dothideomycetes</taxon>
        <taxon>Pleosporomycetidae</taxon>
        <taxon>Pleosporales</taxon>
        <taxon>Tetraplosphaeriaceae</taxon>
        <taxon>Polyplosphaeria</taxon>
    </lineage>
</organism>
<feature type="region of interest" description="Disordered" evidence="1">
    <location>
        <begin position="1"/>
        <end position="81"/>
    </location>
</feature>
<accession>A0A9P4R0A2</accession>
<evidence type="ECO:0000313" key="2">
    <source>
        <dbReference type="EMBL" id="KAF2736194.1"/>
    </source>
</evidence>
<feature type="compositionally biased region" description="Polar residues" evidence="1">
    <location>
        <begin position="54"/>
        <end position="64"/>
    </location>
</feature>
<gene>
    <name evidence="2" type="ORF">EJ04DRAFT_522154</name>
</gene>
<name>A0A9P4R0A2_9PLEO</name>
<comment type="caution">
    <text evidence="2">The sequence shown here is derived from an EMBL/GenBank/DDBJ whole genome shotgun (WGS) entry which is preliminary data.</text>
</comment>
<keyword evidence="3" id="KW-1185">Reference proteome</keyword>
<proteinExistence type="predicted"/>
<dbReference type="EMBL" id="ML996127">
    <property type="protein sequence ID" value="KAF2736194.1"/>
    <property type="molecule type" value="Genomic_DNA"/>
</dbReference>
<dbReference type="AlphaFoldDB" id="A0A9P4R0A2"/>
<evidence type="ECO:0000256" key="1">
    <source>
        <dbReference type="SAM" id="MobiDB-lite"/>
    </source>
</evidence>
<dbReference type="Proteomes" id="UP000799444">
    <property type="component" value="Unassembled WGS sequence"/>
</dbReference>